<dbReference type="AlphaFoldDB" id="A0A848B030"/>
<dbReference type="RefSeq" id="WP_168962061.1">
    <property type="nucleotide sequence ID" value="NZ_JABAEW010000009.1"/>
</dbReference>
<proteinExistence type="predicted"/>
<sequence>MNQNDNQQAAKIIIAAVTGAIDDKIGVMLDYLGEAFEAVEADDHGNKKASITIPIKLKLQRSARLGDTYSAKAIVKKVDTEIGECEMTFNPEQPELPMQQEAGAVPEREAFYDRMAAVGVGADELDGYFAGSNRWNDFEGWIAAGNGLDAAKIMADDTEAADFANLIEAALNPAGRE</sequence>
<comment type="caution">
    <text evidence="1">The sequence shown here is derived from an EMBL/GenBank/DDBJ whole genome shotgun (WGS) entry which is preliminary data.</text>
</comment>
<reference evidence="1 2" key="1">
    <citation type="submission" date="2020-04" db="EMBL/GenBank/DDBJ databases">
        <authorList>
            <person name="Hitch T.C.A."/>
            <person name="Wylensek D."/>
            <person name="Clavel T."/>
        </authorList>
    </citation>
    <scope>NUCLEOTIDE SEQUENCE [LARGE SCALE GENOMIC DNA]</scope>
    <source>
        <strain evidence="1 2">COR2-253-APC-1A</strain>
    </source>
</reference>
<evidence type="ECO:0000313" key="2">
    <source>
        <dbReference type="Proteomes" id="UP000576225"/>
    </source>
</evidence>
<organism evidence="1 2">
    <name type="scientific">Victivallis vadensis</name>
    <dbReference type="NCBI Taxonomy" id="172901"/>
    <lineage>
        <taxon>Bacteria</taxon>
        <taxon>Pseudomonadati</taxon>
        <taxon>Lentisphaerota</taxon>
        <taxon>Lentisphaeria</taxon>
        <taxon>Victivallales</taxon>
        <taxon>Victivallaceae</taxon>
        <taxon>Victivallis</taxon>
    </lineage>
</organism>
<evidence type="ECO:0000313" key="1">
    <source>
        <dbReference type="EMBL" id="NMD86266.1"/>
    </source>
</evidence>
<dbReference type="Proteomes" id="UP000576225">
    <property type="component" value="Unassembled WGS sequence"/>
</dbReference>
<accession>A0A848B030</accession>
<dbReference type="EMBL" id="JABAEW010000009">
    <property type="protein sequence ID" value="NMD86266.1"/>
    <property type="molecule type" value="Genomic_DNA"/>
</dbReference>
<name>A0A848B030_9BACT</name>
<gene>
    <name evidence="1" type="ORF">HF882_06675</name>
</gene>
<protein>
    <submittedName>
        <fullName evidence="1">Uncharacterized protein</fullName>
    </submittedName>
</protein>